<evidence type="ECO:0000256" key="1">
    <source>
        <dbReference type="ARBA" id="ARBA00001917"/>
    </source>
</evidence>
<dbReference type="InterPro" id="IPR024920">
    <property type="entry name" value="Dihydroorotate_DH_1"/>
</dbReference>
<evidence type="ECO:0000256" key="4">
    <source>
        <dbReference type="ARBA" id="ARBA00008008"/>
    </source>
</evidence>
<dbReference type="GO" id="GO:0005737">
    <property type="term" value="C:cytoplasm"/>
    <property type="evidence" value="ECO:0007669"/>
    <property type="project" value="UniProtKB-SubCell"/>
</dbReference>
<keyword evidence="5" id="KW-0963">Cytoplasm</keyword>
<dbReference type="AlphaFoldDB" id="X1L1D4"/>
<dbReference type="FunFam" id="3.20.20.70:FF:000027">
    <property type="entry name" value="Dihydropyrimidine dehydrogenase [NADP(+)]"/>
    <property type="match status" value="1"/>
</dbReference>
<evidence type="ECO:0000256" key="6">
    <source>
        <dbReference type="ARBA" id="ARBA00022630"/>
    </source>
</evidence>
<dbReference type="SUPFAM" id="SSF51395">
    <property type="entry name" value="FMN-linked oxidoreductases"/>
    <property type="match status" value="1"/>
</dbReference>
<comment type="cofactor">
    <cofactor evidence="1">
        <name>FMN</name>
        <dbReference type="ChEBI" id="CHEBI:58210"/>
    </cofactor>
</comment>
<comment type="pathway">
    <text evidence="3">Pyrimidine metabolism; UMP biosynthesis via de novo pathway.</text>
</comment>
<keyword evidence="7" id="KW-0288">FMN</keyword>
<dbReference type="NCBIfam" id="NF005574">
    <property type="entry name" value="PRK07259.1"/>
    <property type="match status" value="1"/>
</dbReference>
<dbReference type="CDD" id="cd04740">
    <property type="entry name" value="DHOD_1B_like"/>
    <property type="match status" value="1"/>
</dbReference>
<dbReference type="InterPro" id="IPR012135">
    <property type="entry name" value="Dihydroorotate_DH_1_2"/>
</dbReference>
<dbReference type="PANTHER" id="PTHR48109:SF1">
    <property type="entry name" value="DIHYDROOROTATE DEHYDROGENASE (FUMARATE)"/>
    <property type="match status" value="1"/>
</dbReference>
<evidence type="ECO:0000259" key="10">
    <source>
        <dbReference type="Pfam" id="PF01180"/>
    </source>
</evidence>
<dbReference type="GO" id="GO:0006207">
    <property type="term" value="P:'de novo' pyrimidine nucleobase biosynthetic process"/>
    <property type="evidence" value="ECO:0007669"/>
    <property type="project" value="InterPro"/>
</dbReference>
<dbReference type="InterPro" id="IPR049622">
    <property type="entry name" value="Dihydroorotate_DH_I"/>
</dbReference>
<organism evidence="11">
    <name type="scientific">marine sediment metagenome</name>
    <dbReference type="NCBI Taxonomy" id="412755"/>
    <lineage>
        <taxon>unclassified sequences</taxon>
        <taxon>metagenomes</taxon>
        <taxon>ecological metagenomes</taxon>
    </lineage>
</organism>
<dbReference type="HAMAP" id="MF_00224">
    <property type="entry name" value="DHO_dh_type1"/>
    <property type="match status" value="1"/>
</dbReference>
<dbReference type="InterPro" id="IPR005720">
    <property type="entry name" value="Dihydroorotate_DH_cat"/>
</dbReference>
<evidence type="ECO:0000256" key="2">
    <source>
        <dbReference type="ARBA" id="ARBA00004496"/>
    </source>
</evidence>
<dbReference type="PIRSF" id="PIRSF000164">
    <property type="entry name" value="DHO_oxidase"/>
    <property type="match status" value="1"/>
</dbReference>
<dbReference type="PROSITE" id="PS00911">
    <property type="entry name" value="DHODEHASE_1"/>
    <property type="match status" value="1"/>
</dbReference>
<evidence type="ECO:0000256" key="7">
    <source>
        <dbReference type="ARBA" id="ARBA00022643"/>
    </source>
</evidence>
<comment type="similarity">
    <text evidence="4">Belongs to the dihydroorotate dehydrogenase family. Type 1 subfamily.</text>
</comment>
<dbReference type="InterPro" id="IPR050074">
    <property type="entry name" value="DHO_dehydrogenase"/>
</dbReference>
<dbReference type="GO" id="GO:0004152">
    <property type="term" value="F:dihydroorotate dehydrogenase activity"/>
    <property type="evidence" value="ECO:0007669"/>
    <property type="project" value="InterPro"/>
</dbReference>
<comment type="caution">
    <text evidence="11">The sequence shown here is derived from an EMBL/GenBank/DDBJ whole genome shotgun (WGS) entry which is preliminary data.</text>
</comment>
<name>X1L1D4_9ZZZZ</name>
<feature type="domain" description="Dihydroorotate dehydrogenase catalytic" evidence="10">
    <location>
        <begin position="2"/>
        <end position="275"/>
    </location>
</feature>
<keyword evidence="6" id="KW-0285">Flavoprotein</keyword>
<dbReference type="GO" id="GO:0044205">
    <property type="term" value="P:'de novo' UMP biosynthetic process"/>
    <property type="evidence" value="ECO:0007669"/>
    <property type="project" value="UniProtKB-UniPathway"/>
</dbReference>
<evidence type="ECO:0000256" key="8">
    <source>
        <dbReference type="ARBA" id="ARBA00022975"/>
    </source>
</evidence>
<dbReference type="NCBIfam" id="TIGR01037">
    <property type="entry name" value="pyrD_sub1_fam"/>
    <property type="match status" value="1"/>
</dbReference>
<dbReference type="Gene3D" id="3.20.20.70">
    <property type="entry name" value="Aldolase class I"/>
    <property type="match status" value="1"/>
</dbReference>
<proteinExistence type="inferred from homology"/>
<keyword evidence="9" id="KW-0560">Oxidoreductase</keyword>
<comment type="subcellular location">
    <subcellularLocation>
        <location evidence="2">Cytoplasm</location>
    </subcellularLocation>
</comment>
<accession>X1L1D4</accession>
<keyword evidence="8" id="KW-0665">Pyrimidine biosynthesis</keyword>
<evidence type="ECO:0000256" key="5">
    <source>
        <dbReference type="ARBA" id="ARBA00022490"/>
    </source>
</evidence>
<dbReference type="PANTHER" id="PTHR48109">
    <property type="entry name" value="DIHYDROOROTATE DEHYDROGENASE (QUINONE), MITOCHONDRIAL-RELATED"/>
    <property type="match status" value="1"/>
</dbReference>
<sequence>MLDNPVMTAAGTFGYGTEYSKIIDIQKLGAIVCKGTTLMPRRGNPQPRLVETVGGLLNSVGLENIGVDAVIRDKALIWASWRVPVIVNVAGETIEEYTQVVTRLEGIPGVSGIELNISCPNISAAGIEFGVNPKLAAEVISAAKAVTSLPVMVKLSPNVTDIKEIALAVESAGADAISLINTVKGIAIDISKRKPCLGNITGGLSGPAIKPIALYMVYEVAKVVHIPLIGCGGIGCAADALEFIMCGASAVQVGSANLTNPRASLNILEGIKHFMSDKGIHNLAELIGVAQV</sequence>
<dbReference type="Pfam" id="PF01180">
    <property type="entry name" value="DHO_dh"/>
    <property type="match status" value="1"/>
</dbReference>
<evidence type="ECO:0000256" key="3">
    <source>
        <dbReference type="ARBA" id="ARBA00004725"/>
    </source>
</evidence>
<dbReference type="UniPathway" id="UPA00070"/>
<dbReference type="InterPro" id="IPR033888">
    <property type="entry name" value="DHOD_1B"/>
</dbReference>
<evidence type="ECO:0000256" key="9">
    <source>
        <dbReference type="ARBA" id="ARBA00023002"/>
    </source>
</evidence>
<dbReference type="InterPro" id="IPR013785">
    <property type="entry name" value="Aldolase_TIM"/>
</dbReference>
<gene>
    <name evidence="11" type="ORF">S06H3_04187</name>
</gene>
<dbReference type="EMBL" id="BARV01001443">
    <property type="protein sequence ID" value="GAH96259.1"/>
    <property type="molecule type" value="Genomic_DNA"/>
</dbReference>
<dbReference type="InterPro" id="IPR001295">
    <property type="entry name" value="Dihydroorotate_DH_CS"/>
</dbReference>
<protein>
    <recommendedName>
        <fullName evidence="10">Dihydroorotate dehydrogenase catalytic domain-containing protein</fullName>
    </recommendedName>
</protein>
<reference evidence="11" key="1">
    <citation type="journal article" date="2014" name="Front. Microbiol.">
        <title>High frequency of phylogenetically diverse reductive dehalogenase-homologous genes in deep subseafloor sedimentary metagenomes.</title>
        <authorList>
            <person name="Kawai M."/>
            <person name="Futagami T."/>
            <person name="Toyoda A."/>
            <person name="Takaki Y."/>
            <person name="Nishi S."/>
            <person name="Hori S."/>
            <person name="Arai W."/>
            <person name="Tsubouchi T."/>
            <person name="Morono Y."/>
            <person name="Uchiyama I."/>
            <person name="Ito T."/>
            <person name="Fujiyama A."/>
            <person name="Inagaki F."/>
            <person name="Takami H."/>
        </authorList>
    </citation>
    <scope>NUCLEOTIDE SEQUENCE</scope>
    <source>
        <strain evidence="11">Expedition CK06-06</strain>
    </source>
</reference>
<evidence type="ECO:0000313" key="11">
    <source>
        <dbReference type="EMBL" id="GAH96259.1"/>
    </source>
</evidence>